<feature type="transmembrane region" description="Helical" evidence="9">
    <location>
        <begin position="342"/>
        <end position="364"/>
    </location>
</feature>
<evidence type="ECO:0000256" key="7">
    <source>
        <dbReference type="ARBA" id="ARBA00022989"/>
    </source>
</evidence>
<feature type="compositionally biased region" description="Low complexity" evidence="10">
    <location>
        <begin position="143"/>
        <end position="160"/>
    </location>
</feature>
<evidence type="ECO:0000256" key="4">
    <source>
        <dbReference type="ARBA" id="ARBA00022448"/>
    </source>
</evidence>
<feature type="region of interest" description="Disordered" evidence="10">
    <location>
        <begin position="143"/>
        <end position="176"/>
    </location>
</feature>
<dbReference type="SUPFAM" id="SSF103473">
    <property type="entry name" value="MFS general substrate transporter"/>
    <property type="match status" value="1"/>
</dbReference>
<dbReference type="OMA" id="CTWIGTN"/>
<accession>H2Z2B0</accession>
<comment type="catalytic activity">
    <reaction evidence="1 9">
        <text>riboflavin(in) = riboflavin(out)</text>
        <dbReference type="Rhea" id="RHEA:35015"/>
        <dbReference type="ChEBI" id="CHEBI:57986"/>
    </reaction>
</comment>
<evidence type="ECO:0000313" key="12">
    <source>
        <dbReference type="Ensembl" id="ENSCSAVP00000011722.1"/>
    </source>
</evidence>
<dbReference type="InterPro" id="IPR036259">
    <property type="entry name" value="MFS_trans_sf"/>
</dbReference>
<proteinExistence type="inferred from homology"/>
<evidence type="ECO:0000256" key="1">
    <source>
        <dbReference type="ARBA" id="ARBA00000215"/>
    </source>
</evidence>
<protein>
    <recommendedName>
        <fullName evidence="9">Riboflavin transporter</fullName>
    </recommendedName>
</protein>
<dbReference type="HOGENOM" id="CLU_034789_1_0_1"/>
<keyword evidence="4 9" id="KW-0813">Transport</keyword>
<dbReference type="eggNOG" id="KOG4255">
    <property type="taxonomic scope" value="Eukaryota"/>
</dbReference>
<dbReference type="GO" id="GO:0005886">
    <property type="term" value="C:plasma membrane"/>
    <property type="evidence" value="ECO:0007669"/>
    <property type="project" value="UniProtKB-SubCell"/>
</dbReference>
<evidence type="ECO:0000256" key="10">
    <source>
        <dbReference type="SAM" id="MobiDB-lite"/>
    </source>
</evidence>
<dbReference type="GeneTree" id="ENSGT00390000003774"/>
<comment type="caution">
    <text evidence="9">Lacks conserved residue(s) required for the propagation of feature annotation.</text>
</comment>
<evidence type="ECO:0000256" key="6">
    <source>
        <dbReference type="ARBA" id="ARBA00022692"/>
    </source>
</evidence>
<evidence type="ECO:0000256" key="9">
    <source>
        <dbReference type="RuleBase" id="RU368035"/>
    </source>
</evidence>
<reference evidence="12" key="3">
    <citation type="submission" date="2025-09" db="UniProtKB">
        <authorList>
            <consortium name="Ensembl"/>
        </authorList>
    </citation>
    <scope>IDENTIFICATION</scope>
</reference>
<dbReference type="GO" id="GO:0032217">
    <property type="term" value="F:riboflavin transmembrane transporter activity"/>
    <property type="evidence" value="ECO:0007669"/>
    <property type="project" value="UniProtKB-UniRule"/>
</dbReference>
<feature type="transmembrane region" description="Helical" evidence="9">
    <location>
        <begin position="274"/>
        <end position="295"/>
    </location>
</feature>
<feature type="transmembrane region" description="Helical" evidence="9">
    <location>
        <begin position="245"/>
        <end position="267"/>
    </location>
</feature>
<keyword evidence="11" id="KW-0732">Signal</keyword>
<feature type="transmembrane region" description="Helical" evidence="9">
    <location>
        <begin position="212"/>
        <end position="233"/>
    </location>
</feature>
<evidence type="ECO:0000256" key="8">
    <source>
        <dbReference type="ARBA" id="ARBA00023136"/>
    </source>
</evidence>
<dbReference type="PANTHER" id="PTHR12929:SF10">
    <property type="entry name" value="RIBOFLAVIN TRANSPORTER"/>
    <property type="match status" value="1"/>
</dbReference>
<feature type="transmembrane region" description="Helical" evidence="9">
    <location>
        <begin position="307"/>
        <end position="330"/>
    </location>
</feature>
<dbReference type="AlphaFoldDB" id="H2Z2B0"/>
<keyword evidence="6 9" id="KW-0812">Transmembrane</keyword>
<feature type="chain" id="PRO_5003578465" description="Riboflavin transporter" evidence="11">
    <location>
        <begin position="20"/>
        <end position="383"/>
    </location>
</feature>
<keyword evidence="13" id="KW-1185">Reference proteome</keyword>
<dbReference type="InterPro" id="IPR009357">
    <property type="entry name" value="Riboflavin_transptr"/>
</dbReference>
<dbReference type="InParanoid" id="H2Z2B0"/>
<keyword evidence="5 9" id="KW-1003">Cell membrane</keyword>
<feature type="signal peptide" evidence="11">
    <location>
        <begin position="1"/>
        <end position="19"/>
    </location>
</feature>
<evidence type="ECO:0000256" key="2">
    <source>
        <dbReference type="ARBA" id="ARBA00004651"/>
    </source>
</evidence>
<evidence type="ECO:0000313" key="13">
    <source>
        <dbReference type="Proteomes" id="UP000007875"/>
    </source>
</evidence>
<feature type="transmembrane region" description="Helical" evidence="9">
    <location>
        <begin position="98"/>
        <end position="118"/>
    </location>
</feature>
<evidence type="ECO:0000256" key="5">
    <source>
        <dbReference type="ARBA" id="ARBA00022475"/>
    </source>
</evidence>
<comment type="similarity">
    <text evidence="3 9">Belongs to the riboflavin transporter family.</text>
</comment>
<dbReference type="Pfam" id="PF06237">
    <property type="entry name" value="SLC52_ribofla_tr"/>
    <property type="match status" value="1"/>
</dbReference>
<comment type="function">
    <text evidence="9">Plasma membrane transporter mediating the uptake by cells of the water soluble vitamin B2/riboflavin that plays a key role in biochemical oxidation-reduction reactions of the carbohydrate, lipid, and amino acid metabolism.</text>
</comment>
<comment type="subcellular location">
    <subcellularLocation>
        <location evidence="2 9">Cell membrane</location>
        <topology evidence="2 9">Multi-pass membrane protein</topology>
    </subcellularLocation>
</comment>
<organism evidence="12 13">
    <name type="scientific">Ciona savignyi</name>
    <name type="common">Pacific transparent sea squirt</name>
    <dbReference type="NCBI Taxonomy" id="51511"/>
    <lineage>
        <taxon>Eukaryota</taxon>
        <taxon>Metazoa</taxon>
        <taxon>Chordata</taxon>
        <taxon>Tunicata</taxon>
        <taxon>Ascidiacea</taxon>
        <taxon>Phlebobranchia</taxon>
        <taxon>Cionidae</taxon>
        <taxon>Ciona</taxon>
    </lineage>
</organism>
<evidence type="ECO:0000256" key="11">
    <source>
        <dbReference type="SAM" id="SignalP"/>
    </source>
</evidence>
<dbReference type="STRING" id="51511.ENSCSAVP00000011722"/>
<sequence>MIAGTEHSLALFCLWYALAFVDCTSSVTFLPFMNRFQSMFLTTYFIGEGLSGFMPSIFALAQGVGNSKCVNVSQFNDTANTTTYHIETHYSSPRFSEAVFFGLLCIMMALCGLSFFLLNHTKVANHFRTESKDINYKQGSIASSSQYPASSTPTPSPYDSVELMDSDSSGPNHNSEFQKQTSFKAIDQGELCDASDTALFKKTINPLLRADYIYFLFIIFVINGLSNGVLPSVSSYTSLPYGELAYHLAATLGNMANPVACLIAMFLPMISHVYIGILSVLACGFGSYLMILATGSPCPLLINQTSGAVLMVLAQCLFVGLVSYVKVSIAQIFRTRGTIHSLVWYGAVVQAGSMTGALLIFPFVNVSHLISFTSGDPCLTVCA</sequence>
<name>H2Z2B0_CIOSA</name>
<dbReference type="PANTHER" id="PTHR12929">
    <property type="entry name" value="SOLUTE CARRIER FAMILY 52"/>
    <property type="match status" value="1"/>
</dbReference>
<keyword evidence="7 9" id="KW-1133">Transmembrane helix</keyword>
<dbReference type="Proteomes" id="UP000007875">
    <property type="component" value="Unassembled WGS sequence"/>
</dbReference>
<keyword evidence="8 9" id="KW-0472">Membrane</keyword>
<reference evidence="12" key="2">
    <citation type="submission" date="2025-08" db="UniProtKB">
        <authorList>
            <consortium name="Ensembl"/>
        </authorList>
    </citation>
    <scope>IDENTIFICATION</scope>
</reference>
<evidence type="ECO:0000256" key="3">
    <source>
        <dbReference type="ARBA" id="ARBA00006366"/>
    </source>
</evidence>
<feature type="compositionally biased region" description="Polar residues" evidence="10">
    <location>
        <begin position="166"/>
        <end position="176"/>
    </location>
</feature>
<dbReference type="Ensembl" id="ENSCSAVT00000011859.1">
    <property type="protein sequence ID" value="ENSCSAVP00000011722.1"/>
    <property type="gene ID" value="ENSCSAVG00000006874.1"/>
</dbReference>
<reference evidence="13" key="1">
    <citation type="submission" date="2003-08" db="EMBL/GenBank/DDBJ databases">
        <authorList>
            <person name="Birren B."/>
            <person name="Nusbaum C."/>
            <person name="Abebe A."/>
            <person name="Abouelleil A."/>
            <person name="Adekoya E."/>
            <person name="Ait-zahra M."/>
            <person name="Allen N."/>
            <person name="Allen T."/>
            <person name="An P."/>
            <person name="Anderson M."/>
            <person name="Anderson S."/>
            <person name="Arachchi H."/>
            <person name="Armbruster J."/>
            <person name="Bachantsang P."/>
            <person name="Baldwin J."/>
            <person name="Barry A."/>
            <person name="Bayul T."/>
            <person name="Blitshsteyn B."/>
            <person name="Bloom T."/>
            <person name="Blye J."/>
            <person name="Boguslavskiy L."/>
            <person name="Borowsky M."/>
            <person name="Boukhgalter B."/>
            <person name="Brunache A."/>
            <person name="Butler J."/>
            <person name="Calixte N."/>
            <person name="Calvo S."/>
            <person name="Camarata J."/>
            <person name="Campo K."/>
            <person name="Chang J."/>
            <person name="Cheshatsang Y."/>
            <person name="Citroen M."/>
            <person name="Collymore A."/>
            <person name="Considine T."/>
            <person name="Cook A."/>
            <person name="Cooke P."/>
            <person name="Corum B."/>
            <person name="Cuomo C."/>
            <person name="David R."/>
            <person name="Dawoe T."/>
            <person name="Degray S."/>
            <person name="Dodge S."/>
            <person name="Dooley K."/>
            <person name="Dorje P."/>
            <person name="Dorjee K."/>
            <person name="Dorris L."/>
            <person name="Duffey N."/>
            <person name="Dupes A."/>
            <person name="Elkins T."/>
            <person name="Engels R."/>
            <person name="Erickson J."/>
            <person name="Farina A."/>
            <person name="Faro S."/>
            <person name="Ferreira P."/>
            <person name="Fischer H."/>
            <person name="Fitzgerald M."/>
            <person name="Foley K."/>
            <person name="Gage D."/>
            <person name="Galagan J."/>
            <person name="Gearin G."/>
            <person name="Gnerre S."/>
            <person name="Gnirke A."/>
            <person name="Goyette A."/>
            <person name="Graham J."/>
            <person name="Grandbois E."/>
            <person name="Gyaltsen K."/>
            <person name="Hafez N."/>
            <person name="Hagopian D."/>
            <person name="Hagos B."/>
            <person name="Hall J."/>
            <person name="Hatcher B."/>
            <person name="Heller A."/>
            <person name="Higgins H."/>
            <person name="Honan T."/>
            <person name="Horn A."/>
            <person name="Houde N."/>
            <person name="Hughes L."/>
            <person name="Hulme W."/>
            <person name="Husby E."/>
            <person name="Iliev I."/>
            <person name="Jaffe D."/>
            <person name="Jones C."/>
            <person name="Kamal M."/>
            <person name="Kamat A."/>
            <person name="Kamvysselis M."/>
            <person name="Karlsson E."/>
            <person name="Kells C."/>
            <person name="Kieu A."/>
            <person name="Kisner P."/>
            <person name="Kodira C."/>
            <person name="Kulbokas E."/>
            <person name="Labutti K."/>
            <person name="Lama D."/>
            <person name="Landers T."/>
            <person name="Leger J."/>
            <person name="Levine S."/>
            <person name="Lewis D."/>
            <person name="Lewis T."/>
            <person name="Lindblad-toh K."/>
            <person name="Liu X."/>
            <person name="Lokyitsang T."/>
            <person name="Lokyitsang Y."/>
            <person name="Lucien O."/>
            <person name="Lui A."/>
            <person name="Ma L.J."/>
            <person name="Mabbitt R."/>
            <person name="Macdonald J."/>
            <person name="Maclean C."/>
            <person name="Major J."/>
            <person name="Manning J."/>
            <person name="Marabella R."/>
            <person name="Maru K."/>
            <person name="Matthews C."/>
            <person name="Mauceli E."/>
            <person name="Mccarthy M."/>
            <person name="Mcdonough S."/>
            <person name="Mcghee T."/>
            <person name="Meldrim J."/>
            <person name="Meneus L."/>
            <person name="Mesirov J."/>
            <person name="Mihalev A."/>
            <person name="Mihova T."/>
            <person name="Mikkelsen T."/>
            <person name="Mlenga V."/>
            <person name="Moru K."/>
            <person name="Mozes J."/>
            <person name="Mulrain L."/>
            <person name="Munson G."/>
            <person name="Naylor J."/>
            <person name="Newes C."/>
            <person name="Nguyen C."/>
            <person name="Nguyen N."/>
            <person name="Nguyen T."/>
            <person name="Nicol R."/>
            <person name="Nielsen C."/>
            <person name="Nizzari M."/>
            <person name="Norbu C."/>
            <person name="Norbu N."/>
            <person name="O'donnell P."/>
            <person name="Okoawo O."/>
            <person name="O'leary S."/>
            <person name="Omotosho B."/>
            <person name="O'neill K."/>
            <person name="Osman S."/>
            <person name="Parker S."/>
            <person name="Perrin D."/>
            <person name="Phunkhang P."/>
            <person name="Piqani B."/>
            <person name="Purcell S."/>
            <person name="Rachupka T."/>
            <person name="Ramasamy U."/>
            <person name="Rameau R."/>
            <person name="Ray V."/>
            <person name="Raymond C."/>
            <person name="Retta R."/>
            <person name="Richardson S."/>
            <person name="Rise C."/>
            <person name="Rodriguez J."/>
            <person name="Rogers J."/>
            <person name="Rogov P."/>
            <person name="Rutman M."/>
            <person name="Schupbach R."/>
            <person name="Seaman C."/>
            <person name="Settipalli S."/>
            <person name="Sharpe T."/>
            <person name="Sheridan J."/>
            <person name="Sherpa N."/>
            <person name="Shi J."/>
            <person name="Smirnov S."/>
            <person name="Smith C."/>
            <person name="Sougnez C."/>
            <person name="Spencer B."/>
            <person name="Stalker J."/>
            <person name="Stange-thomann N."/>
            <person name="Stavropoulos S."/>
            <person name="Stetson K."/>
            <person name="Stone C."/>
            <person name="Stone S."/>
            <person name="Stubbs M."/>
            <person name="Talamas J."/>
            <person name="Tchuinga P."/>
            <person name="Tenzing P."/>
            <person name="Tesfaye S."/>
            <person name="Theodore J."/>
            <person name="Thoulutsang Y."/>
            <person name="Topham K."/>
            <person name="Towey S."/>
            <person name="Tsamla T."/>
            <person name="Tsomo N."/>
            <person name="Vallee D."/>
            <person name="Vassiliev H."/>
            <person name="Venkataraman V."/>
            <person name="Vinson J."/>
            <person name="Vo A."/>
            <person name="Wade C."/>
            <person name="Wang S."/>
            <person name="Wangchuk T."/>
            <person name="Wangdi T."/>
            <person name="Whittaker C."/>
            <person name="Wilkinson J."/>
            <person name="Wu Y."/>
            <person name="Wyman D."/>
            <person name="Yadav S."/>
            <person name="Yang S."/>
            <person name="Yang X."/>
            <person name="Yeager S."/>
            <person name="Yee E."/>
            <person name="Young G."/>
            <person name="Zainoun J."/>
            <person name="Zembeck L."/>
            <person name="Zimmer A."/>
            <person name="Zody M."/>
            <person name="Lander E."/>
        </authorList>
    </citation>
    <scope>NUCLEOTIDE SEQUENCE [LARGE SCALE GENOMIC DNA]</scope>
</reference>